<dbReference type="PANTHER" id="PTHR23508:SF10">
    <property type="entry name" value="CARBOXYLIC ACID TRANSPORTER PROTEIN HOMOLOG"/>
    <property type="match status" value="1"/>
</dbReference>
<dbReference type="KEGG" id="nao:Y958_23625"/>
<feature type="transmembrane region" description="Helical" evidence="6">
    <location>
        <begin position="292"/>
        <end position="313"/>
    </location>
</feature>
<feature type="transmembrane region" description="Helical" evidence="6">
    <location>
        <begin position="348"/>
        <end position="368"/>
    </location>
</feature>
<evidence type="ECO:0000256" key="4">
    <source>
        <dbReference type="ARBA" id="ARBA00023136"/>
    </source>
</evidence>
<dbReference type="RefSeq" id="WP_088874408.1">
    <property type="nucleotide sequence ID" value="NZ_CP022112.1"/>
</dbReference>
<proteinExistence type="predicted"/>
<feature type="transmembrane region" description="Helical" evidence="6">
    <location>
        <begin position="88"/>
        <end position="107"/>
    </location>
</feature>
<evidence type="ECO:0000256" key="1">
    <source>
        <dbReference type="ARBA" id="ARBA00004141"/>
    </source>
</evidence>
<feature type="transmembrane region" description="Helical" evidence="6">
    <location>
        <begin position="113"/>
        <end position="136"/>
    </location>
</feature>
<dbReference type="GO" id="GO:0005886">
    <property type="term" value="C:plasma membrane"/>
    <property type="evidence" value="ECO:0007669"/>
    <property type="project" value="TreeGrafter"/>
</dbReference>
<feature type="domain" description="Major facilitator superfamily (MFS) profile" evidence="7">
    <location>
        <begin position="23"/>
        <end position="436"/>
    </location>
</feature>
<dbReference type="AlphaFoldDB" id="A0A248JZL4"/>
<keyword evidence="9" id="KW-1185">Reference proteome</keyword>
<keyword evidence="2 6" id="KW-0812">Transmembrane</keyword>
<dbReference type="EMBL" id="CP022112">
    <property type="protein sequence ID" value="ASG23946.1"/>
    <property type="molecule type" value="Genomic_DNA"/>
</dbReference>
<reference evidence="8 9" key="1">
    <citation type="submission" date="2017-06" db="EMBL/GenBank/DDBJ databases">
        <title>Complete genome sequence of Nitrospirillum amazonense strain CBAmC, an endophytic nitrogen-fixing and plant growth-promoting bacterium, isolated from sugarcane.</title>
        <authorList>
            <person name="Schwab S."/>
            <person name="dos Santos Teixeira K.R."/>
            <person name="Simoes Araujo J.L."/>
            <person name="Soares Vidal M."/>
            <person name="Borges de Freitas H.R."/>
            <person name="Rivello Crivelaro A.L."/>
            <person name="Bueno de Camargo Nunes A."/>
            <person name="dos Santos C.M."/>
            <person name="Palmeira da Silva Rosa D."/>
            <person name="da Silva Padilha D."/>
            <person name="da Silva E."/>
            <person name="Araujo Terra L."/>
            <person name="Soares Mendes V."/>
            <person name="Farinelli L."/>
            <person name="Magalhaes Cruz L."/>
            <person name="Baldani J.I."/>
        </authorList>
    </citation>
    <scope>NUCLEOTIDE SEQUENCE [LARGE SCALE GENOMIC DNA]</scope>
    <source>
        <strain evidence="8 9">CBAmC</strain>
    </source>
</reference>
<feature type="transmembrane region" description="Helical" evidence="6">
    <location>
        <begin position="380"/>
        <end position="405"/>
    </location>
</feature>
<feature type="transmembrane region" description="Helical" evidence="6">
    <location>
        <begin position="325"/>
        <end position="342"/>
    </location>
</feature>
<evidence type="ECO:0000256" key="5">
    <source>
        <dbReference type="SAM" id="MobiDB-lite"/>
    </source>
</evidence>
<comment type="subcellular location">
    <subcellularLocation>
        <location evidence="1">Membrane</location>
        <topology evidence="1">Multi-pass membrane protein</topology>
    </subcellularLocation>
</comment>
<feature type="transmembrane region" description="Helical" evidence="6">
    <location>
        <begin position="23"/>
        <end position="45"/>
    </location>
</feature>
<dbReference type="InterPro" id="IPR011701">
    <property type="entry name" value="MFS"/>
</dbReference>
<evidence type="ECO:0000313" key="8">
    <source>
        <dbReference type="EMBL" id="ASG23946.1"/>
    </source>
</evidence>
<feature type="transmembrane region" description="Helical" evidence="6">
    <location>
        <begin position="148"/>
        <end position="173"/>
    </location>
</feature>
<evidence type="ECO:0000313" key="9">
    <source>
        <dbReference type="Proteomes" id="UP000197153"/>
    </source>
</evidence>
<evidence type="ECO:0000256" key="2">
    <source>
        <dbReference type="ARBA" id="ARBA00022692"/>
    </source>
</evidence>
<feature type="transmembrane region" description="Helical" evidence="6">
    <location>
        <begin position="179"/>
        <end position="198"/>
    </location>
</feature>
<protein>
    <submittedName>
        <fullName evidence="8">MFS transporter</fullName>
    </submittedName>
</protein>
<dbReference type="PROSITE" id="PS50850">
    <property type="entry name" value="MFS"/>
    <property type="match status" value="1"/>
</dbReference>
<keyword evidence="3 6" id="KW-1133">Transmembrane helix</keyword>
<keyword evidence="4 6" id="KW-0472">Membrane</keyword>
<sequence>MAAAVNAAEELATAPMGAFHRRFALLMGLIMFFDGYDLFNAAYVIPLVRRSWQPSPSLIGIMLSAGIFGLAIGSVLQGLLADRYGRRRVLVAALWLLMAANLVLALVVRGPVAFAVCRLVLGLALGMVTPLVLTYLNEWTPARCANTYVTWVFQLGLSLGGICAGLAGVFLTADHGWQALYYTGALSGLVAVAATLWLPESVQYLALKGNFSQVRRLLAALRPDRAALYDTAALVQPRRAPKASVGVLLAPIYRRNTLVHWAVGFLSLFCVHGLTGWLPTIVVARGAAVSSAFAYGTLIMVASIFGGMAAGWLADRWRSRVKTMAGGYLMAVLAMAGLGVVSGGPLTVALVAAAGFCIFGAQAVLNNYQAMTYHTEVRGTGLGVAVGLNRVGGILGPSVIGVIGTLSADPLYVFLVLAAAALLAGLISFLGGPEVTAARREGASPATGHGDTAGRAACAPSAR</sequence>
<dbReference type="SUPFAM" id="SSF103473">
    <property type="entry name" value="MFS general substrate transporter"/>
    <property type="match status" value="1"/>
</dbReference>
<name>A0A248JZL4_9PROT</name>
<gene>
    <name evidence="8" type="ORF">Y958_23625</name>
</gene>
<dbReference type="Proteomes" id="UP000197153">
    <property type="component" value="Chromosome 3"/>
</dbReference>
<feature type="region of interest" description="Disordered" evidence="5">
    <location>
        <begin position="440"/>
        <end position="463"/>
    </location>
</feature>
<organism evidence="8 9">
    <name type="scientific">Nitrospirillum viridazoti CBAmc</name>
    <dbReference type="NCBI Taxonomy" id="1441467"/>
    <lineage>
        <taxon>Bacteria</taxon>
        <taxon>Pseudomonadati</taxon>
        <taxon>Pseudomonadota</taxon>
        <taxon>Alphaproteobacteria</taxon>
        <taxon>Rhodospirillales</taxon>
        <taxon>Azospirillaceae</taxon>
        <taxon>Nitrospirillum</taxon>
        <taxon>Nitrospirillum viridazoti</taxon>
    </lineage>
</organism>
<evidence type="ECO:0000259" key="7">
    <source>
        <dbReference type="PROSITE" id="PS50850"/>
    </source>
</evidence>
<feature type="transmembrane region" description="Helical" evidence="6">
    <location>
        <begin position="411"/>
        <end position="430"/>
    </location>
</feature>
<dbReference type="InterPro" id="IPR020846">
    <property type="entry name" value="MFS_dom"/>
</dbReference>
<dbReference type="PANTHER" id="PTHR23508">
    <property type="entry name" value="CARBOXYLIC ACID TRANSPORTER PROTEIN HOMOLOG"/>
    <property type="match status" value="1"/>
</dbReference>
<accession>A0A248JZL4</accession>
<dbReference type="InterPro" id="IPR036259">
    <property type="entry name" value="MFS_trans_sf"/>
</dbReference>
<dbReference type="GO" id="GO:0046943">
    <property type="term" value="F:carboxylic acid transmembrane transporter activity"/>
    <property type="evidence" value="ECO:0007669"/>
    <property type="project" value="TreeGrafter"/>
</dbReference>
<dbReference type="Gene3D" id="1.20.1250.20">
    <property type="entry name" value="MFS general substrate transporter like domains"/>
    <property type="match status" value="1"/>
</dbReference>
<dbReference type="Pfam" id="PF07690">
    <property type="entry name" value="MFS_1"/>
    <property type="match status" value="1"/>
</dbReference>
<evidence type="ECO:0000256" key="3">
    <source>
        <dbReference type="ARBA" id="ARBA00022989"/>
    </source>
</evidence>
<feature type="transmembrane region" description="Helical" evidence="6">
    <location>
        <begin position="57"/>
        <end position="76"/>
    </location>
</feature>
<feature type="transmembrane region" description="Helical" evidence="6">
    <location>
        <begin position="258"/>
        <end position="280"/>
    </location>
</feature>
<evidence type="ECO:0000256" key="6">
    <source>
        <dbReference type="SAM" id="Phobius"/>
    </source>
</evidence>